<evidence type="ECO:0000313" key="1">
    <source>
        <dbReference type="EMBL" id="KAI5678159.1"/>
    </source>
</evidence>
<comment type="caution">
    <text evidence="1">The sequence shown here is derived from an EMBL/GenBank/DDBJ whole genome shotgun (WGS) entry which is preliminary data.</text>
</comment>
<gene>
    <name evidence="1" type="ORF">M9H77_09109</name>
</gene>
<organism evidence="1 2">
    <name type="scientific">Catharanthus roseus</name>
    <name type="common">Madagascar periwinkle</name>
    <name type="synonym">Vinca rosea</name>
    <dbReference type="NCBI Taxonomy" id="4058"/>
    <lineage>
        <taxon>Eukaryota</taxon>
        <taxon>Viridiplantae</taxon>
        <taxon>Streptophyta</taxon>
        <taxon>Embryophyta</taxon>
        <taxon>Tracheophyta</taxon>
        <taxon>Spermatophyta</taxon>
        <taxon>Magnoliopsida</taxon>
        <taxon>eudicotyledons</taxon>
        <taxon>Gunneridae</taxon>
        <taxon>Pentapetalae</taxon>
        <taxon>asterids</taxon>
        <taxon>lamiids</taxon>
        <taxon>Gentianales</taxon>
        <taxon>Apocynaceae</taxon>
        <taxon>Rauvolfioideae</taxon>
        <taxon>Vinceae</taxon>
        <taxon>Catharanthinae</taxon>
        <taxon>Catharanthus</taxon>
    </lineage>
</organism>
<dbReference type="EMBL" id="CM044702">
    <property type="protein sequence ID" value="KAI5678159.1"/>
    <property type="molecule type" value="Genomic_DNA"/>
</dbReference>
<proteinExistence type="predicted"/>
<sequence length="137" mass="15746">MRHAWEVKVSDRMRDLLCDTWAARKRPVWIPEILGTDDEQEDLTERFSNSRHLEELYKHQSEDKKGQYRKFHKARQKIKEKAAAMSGLLPNDLQLMSNVAGGLDRCWLYEAGLEAAHLRAKSSQAVTGFPPFCSGSE</sequence>
<accession>A0ACC0BZW6</accession>
<reference evidence="2" key="1">
    <citation type="journal article" date="2023" name="Nat. Plants">
        <title>Single-cell RNA sequencing provides a high-resolution roadmap for understanding the multicellular compartmentation of specialized metabolism.</title>
        <authorList>
            <person name="Sun S."/>
            <person name="Shen X."/>
            <person name="Li Y."/>
            <person name="Li Y."/>
            <person name="Wang S."/>
            <person name="Li R."/>
            <person name="Zhang H."/>
            <person name="Shen G."/>
            <person name="Guo B."/>
            <person name="Wei J."/>
            <person name="Xu J."/>
            <person name="St-Pierre B."/>
            <person name="Chen S."/>
            <person name="Sun C."/>
        </authorList>
    </citation>
    <scope>NUCLEOTIDE SEQUENCE [LARGE SCALE GENOMIC DNA]</scope>
</reference>
<evidence type="ECO:0000313" key="2">
    <source>
        <dbReference type="Proteomes" id="UP001060085"/>
    </source>
</evidence>
<keyword evidence="2" id="KW-1185">Reference proteome</keyword>
<dbReference type="Proteomes" id="UP001060085">
    <property type="component" value="Linkage Group LG02"/>
</dbReference>
<name>A0ACC0BZW6_CATRO</name>
<protein>
    <submittedName>
        <fullName evidence="1">Uncharacterized protein</fullName>
    </submittedName>
</protein>